<dbReference type="OrthoDB" id="9208446at2759"/>
<organism evidence="1 2">
    <name type="scientific">Zosterops borbonicus</name>
    <dbReference type="NCBI Taxonomy" id="364589"/>
    <lineage>
        <taxon>Eukaryota</taxon>
        <taxon>Metazoa</taxon>
        <taxon>Chordata</taxon>
        <taxon>Craniata</taxon>
        <taxon>Vertebrata</taxon>
        <taxon>Euteleostomi</taxon>
        <taxon>Archelosauria</taxon>
        <taxon>Archosauria</taxon>
        <taxon>Dinosauria</taxon>
        <taxon>Saurischia</taxon>
        <taxon>Theropoda</taxon>
        <taxon>Coelurosauria</taxon>
        <taxon>Aves</taxon>
        <taxon>Neognathae</taxon>
        <taxon>Neoaves</taxon>
        <taxon>Telluraves</taxon>
        <taxon>Australaves</taxon>
        <taxon>Passeriformes</taxon>
        <taxon>Sylvioidea</taxon>
        <taxon>Zosteropidae</taxon>
        <taxon>Zosterops</taxon>
    </lineage>
</organism>
<dbReference type="EMBL" id="SWJQ01002299">
    <property type="protein sequence ID" value="TRZ06657.1"/>
    <property type="molecule type" value="Genomic_DNA"/>
</dbReference>
<reference evidence="1" key="1">
    <citation type="submission" date="2019-04" db="EMBL/GenBank/DDBJ databases">
        <title>Genome assembly of Zosterops borbonicus 15179.</title>
        <authorList>
            <person name="Leroy T."/>
            <person name="Anselmetti Y."/>
            <person name="Tilak M.-K."/>
            <person name="Nabholz B."/>
        </authorList>
    </citation>
    <scope>NUCLEOTIDE SEQUENCE</scope>
    <source>
        <strain evidence="1">HGM_15179</strain>
        <tissue evidence="1">Muscle</tissue>
    </source>
</reference>
<comment type="caution">
    <text evidence="1">The sequence shown here is derived from an EMBL/GenBank/DDBJ whole genome shotgun (WGS) entry which is preliminary data.</text>
</comment>
<proteinExistence type="predicted"/>
<protein>
    <submittedName>
        <fullName evidence="1">Uncharacterized protein</fullName>
    </submittedName>
</protein>
<evidence type="ECO:0000313" key="2">
    <source>
        <dbReference type="Proteomes" id="UP000796761"/>
    </source>
</evidence>
<keyword evidence="2" id="KW-1185">Reference proteome</keyword>
<accession>A0A8K1D7R4</accession>
<dbReference type="AlphaFoldDB" id="A0A8K1D7R4"/>
<gene>
    <name evidence="1" type="ORF">HGM15179_020450</name>
</gene>
<evidence type="ECO:0000313" key="1">
    <source>
        <dbReference type="EMBL" id="TRZ06657.1"/>
    </source>
</evidence>
<name>A0A8K1D7R4_9PASS</name>
<dbReference type="Proteomes" id="UP000796761">
    <property type="component" value="Unassembled WGS sequence"/>
</dbReference>
<sequence>MGLYSEYFVIGDTAHTSLQIEIAPMAIKGKITGLMLLACCMHPPFYMAEGQILAQAIPFSAEITADGKSPEVYWVEGEDRPSMACNMASGSECLQVDSMLDTATDVTVIPKTMCHHIGNCNL</sequence>